<dbReference type="SUPFAM" id="SSF55174">
    <property type="entry name" value="Alpha-L RNA-binding motif"/>
    <property type="match status" value="1"/>
</dbReference>
<dbReference type="Pfam" id="PF00849">
    <property type="entry name" value="PseudoU_synth_2"/>
    <property type="match status" value="1"/>
</dbReference>
<dbReference type="AlphaFoldDB" id="A0A160SYC2"/>
<evidence type="ECO:0000256" key="5">
    <source>
        <dbReference type="PROSITE-ProRule" id="PRU00182"/>
    </source>
</evidence>
<dbReference type="CDD" id="cd00165">
    <property type="entry name" value="S4"/>
    <property type="match status" value="1"/>
</dbReference>
<dbReference type="InterPro" id="IPR006224">
    <property type="entry name" value="PsdUridine_synth_RluA-like_CS"/>
</dbReference>
<dbReference type="InterPro" id="IPR006145">
    <property type="entry name" value="PsdUridine_synth_RsuA/RluA"/>
</dbReference>
<evidence type="ECO:0000256" key="1">
    <source>
        <dbReference type="ARBA" id="ARBA00000073"/>
    </source>
</evidence>
<accession>A0A160SYC2</accession>
<reference evidence="8" key="1">
    <citation type="submission" date="2016-01" db="EMBL/GenBank/DDBJ databases">
        <authorList>
            <person name="Mcilroy J.S."/>
            <person name="Karst M S."/>
            <person name="Albertsen M."/>
        </authorList>
    </citation>
    <scope>NUCLEOTIDE SEQUENCE</scope>
    <source>
        <strain evidence="8">Cfx-K</strain>
    </source>
</reference>
<evidence type="ECO:0000313" key="8">
    <source>
        <dbReference type="EMBL" id="CUS01932.1"/>
    </source>
</evidence>
<dbReference type="Proteomes" id="UP000215027">
    <property type="component" value="Chromosome I"/>
</dbReference>
<dbReference type="SUPFAM" id="SSF55120">
    <property type="entry name" value="Pseudouridine synthase"/>
    <property type="match status" value="1"/>
</dbReference>
<sequence length="310" mass="34316">MSLYNREIEVTLDAVGERLDKALTDTLPELSRMQWQKLIREGHVMIDGERAKPSYRIVGGETLRAAIPEVVEPEIAAEDIPLDIRYEDSDLIVVNKPAGMVVHPSLGHAGGTLVNALLAHCPDLEGVGGERRPGIVHRLDKDTSGLIVAAKHDQALWQLQNQFKQRTVAKVYLALVNGSLQPPEATIDAPIGRDPRHRQKMAVVTSQSGDARPAQTAYRALTYYPEYTFVECRPHTGRKHQIRVHMAYIGYPVVADSLYGRRKDKLGLKRHFLHATELTFHRPSDGAEVRVTAELPDDLAAALAALALLS</sequence>
<dbReference type="EC" id="5.4.99.-" evidence="6"/>
<keyword evidence="9" id="KW-1185">Reference proteome</keyword>
<feature type="active site" evidence="4">
    <location>
        <position position="140"/>
    </location>
</feature>
<evidence type="ECO:0000256" key="3">
    <source>
        <dbReference type="ARBA" id="ARBA00023235"/>
    </source>
</evidence>
<dbReference type="InterPro" id="IPR020103">
    <property type="entry name" value="PsdUridine_synth_cat_dom_sf"/>
</dbReference>
<dbReference type="GO" id="GO:0000455">
    <property type="term" value="P:enzyme-directed rRNA pseudouridine synthesis"/>
    <property type="evidence" value="ECO:0007669"/>
    <property type="project" value="TreeGrafter"/>
</dbReference>
<dbReference type="GO" id="GO:0120159">
    <property type="term" value="F:rRNA pseudouridine synthase activity"/>
    <property type="evidence" value="ECO:0007669"/>
    <property type="project" value="UniProtKB-ARBA"/>
</dbReference>
<proteinExistence type="inferred from homology"/>
<dbReference type="CDD" id="cd02869">
    <property type="entry name" value="PseudoU_synth_RluA_like"/>
    <property type="match status" value="1"/>
</dbReference>
<evidence type="ECO:0000256" key="2">
    <source>
        <dbReference type="ARBA" id="ARBA00010876"/>
    </source>
</evidence>
<dbReference type="PROSITE" id="PS50889">
    <property type="entry name" value="S4"/>
    <property type="match status" value="1"/>
</dbReference>
<dbReference type="Pfam" id="PF01479">
    <property type="entry name" value="S4"/>
    <property type="match status" value="1"/>
</dbReference>
<dbReference type="Gene3D" id="3.10.290.10">
    <property type="entry name" value="RNA-binding S4 domain"/>
    <property type="match status" value="1"/>
</dbReference>
<protein>
    <recommendedName>
        <fullName evidence="6">Pseudouridine synthase</fullName>
        <ecNumber evidence="6">5.4.99.-</ecNumber>
    </recommendedName>
</protein>
<dbReference type="EMBL" id="LN890655">
    <property type="protein sequence ID" value="CUS01932.1"/>
    <property type="molecule type" value="Genomic_DNA"/>
</dbReference>
<dbReference type="InterPro" id="IPR050188">
    <property type="entry name" value="RluA_PseudoU_synthase"/>
</dbReference>
<dbReference type="PROSITE" id="PS01129">
    <property type="entry name" value="PSI_RLU"/>
    <property type="match status" value="1"/>
</dbReference>
<evidence type="ECO:0000313" key="9">
    <source>
        <dbReference type="Proteomes" id="UP000215027"/>
    </source>
</evidence>
<dbReference type="Gene3D" id="3.30.2350.10">
    <property type="entry name" value="Pseudouridine synthase"/>
    <property type="match status" value="1"/>
</dbReference>
<organism evidence="8 9">
    <name type="scientific">Candidatus Promineifilum breve</name>
    <dbReference type="NCBI Taxonomy" id="1806508"/>
    <lineage>
        <taxon>Bacteria</taxon>
        <taxon>Bacillati</taxon>
        <taxon>Chloroflexota</taxon>
        <taxon>Ardenticatenia</taxon>
        <taxon>Candidatus Promineifilales</taxon>
        <taxon>Candidatus Promineifilaceae</taxon>
        <taxon>Candidatus Promineifilum</taxon>
    </lineage>
</organism>
<keyword evidence="3 6" id="KW-0413">Isomerase</keyword>
<dbReference type="NCBIfam" id="TIGR00005">
    <property type="entry name" value="rluA_subfam"/>
    <property type="match status" value="1"/>
</dbReference>
<dbReference type="SMART" id="SM00363">
    <property type="entry name" value="S4"/>
    <property type="match status" value="1"/>
</dbReference>
<dbReference type="PANTHER" id="PTHR21600:SF44">
    <property type="entry name" value="RIBOSOMAL LARGE SUBUNIT PSEUDOURIDINE SYNTHASE D"/>
    <property type="match status" value="1"/>
</dbReference>
<evidence type="ECO:0000256" key="6">
    <source>
        <dbReference type="RuleBase" id="RU362028"/>
    </source>
</evidence>
<dbReference type="KEGG" id="pbf:CFX0092_A0051"/>
<comment type="similarity">
    <text evidence="2 6">Belongs to the pseudouridine synthase RluA family.</text>
</comment>
<dbReference type="InterPro" id="IPR002942">
    <property type="entry name" value="S4_RNA-bd"/>
</dbReference>
<comment type="catalytic activity">
    <reaction evidence="1 6">
        <text>a uridine in RNA = a pseudouridine in RNA</text>
        <dbReference type="Rhea" id="RHEA:48348"/>
        <dbReference type="Rhea" id="RHEA-COMP:12068"/>
        <dbReference type="Rhea" id="RHEA-COMP:12069"/>
        <dbReference type="ChEBI" id="CHEBI:65314"/>
        <dbReference type="ChEBI" id="CHEBI:65315"/>
    </reaction>
</comment>
<dbReference type="GO" id="GO:0003723">
    <property type="term" value="F:RNA binding"/>
    <property type="evidence" value="ECO:0007669"/>
    <property type="project" value="UniProtKB-KW"/>
</dbReference>
<evidence type="ECO:0000256" key="4">
    <source>
        <dbReference type="PIRSR" id="PIRSR606225-1"/>
    </source>
</evidence>
<name>A0A160SYC2_9CHLR</name>
<feature type="domain" description="RNA-binding S4" evidence="7">
    <location>
        <begin position="17"/>
        <end position="81"/>
    </location>
</feature>
<gene>
    <name evidence="8" type="ORF">CFX0092_A0051</name>
</gene>
<comment type="function">
    <text evidence="6">Responsible for synthesis of pseudouridine from uracil.</text>
</comment>
<keyword evidence="5" id="KW-0694">RNA-binding</keyword>
<dbReference type="InterPro" id="IPR006225">
    <property type="entry name" value="PsdUridine_synth_RluC/D"/>
</dbReference>
<dbReference type="RefSeq" id="WP_095041605.1">
    <property type="nucleotide sequence ID" value="NZ_LN890655.1"/>
</dbReference>
<evidence type="ECO:0000259" key="7">
    <source>
        <dbReference type="SMART" id="SM00363"/>
    </source>
</evidence>
<dbReference type="PANTHER" id="PTHR21600">
    <property type="entry name" value="MITOCHONDRIAL RNA PSEUDOURIDINE SYNTHASE"/>
    <property type="match status" value="1"/>
</dbReference>
<dbReference type="OrthoDB" id="9773999at2"/>
<dbReference type="InterPro" id="IPR036986">
    <property type="entry name" value="S4_RNA-bd_sf"/>
</dbReference>